<dbReference type="InterPro" id="IPR042089">
    <property type="entry name" value="Peptidase_M13_dom_2"/>
</dbReference>
<gene>
    <name evidence="12" type="ORF">L9F63_018803</name>
</gene>
<keyword evidence="7" id="KW-0862">Zinc</keyword>
<keyword evidence="9" id="KW-0472">Membrane</keyword>
<keyword evidence="13" id="KW-1185">Reference proteome</keyword>
<comment type="similarity">
    <text evidence="3">Belongs to the peptidase M13 family.</text>
</comment>
<dbReference type="PROSITE" id="PS51885">
    <property type="entry name" value="NEPRILYSIN"/>
    <property type="match status" value="1"/>
</dbReference>
<reference evidence="12" key="1">
    <citation type="journal article" date="2023" name="IScience">
        <title>Live-bearing cockroach genome reveals convergent evolutionary mechanisms linked to viviparity in insects and beyond.</title>
        <authorList>
            <person name="Fouks B."/>
            <person name="Harrison M.C."/>
            <person name="Mikhailova A.A."/>
            <person name="Marchal E."/>
            <person name="English S."/>
            <person name="Carruthers M."/>
            <person name="Jennings E.C."/>
            <person name="Chiamaka E.L."/>
            <person name="Frigard R.A."/>
            <person name="Pippel M."/>
            <person name="Attardo G.M."/>
            <person name="Benoit J.B."/>
            <person name="Bornberg-Bauer E."/>
            <person name="Tobe S.S."/>
        </authorList>
    </citation>
    <scope>NUCLEOTIDE SEQUENCE</scope>
    <source>
        <strain evidence="12">Stay&amp;Tobe</strain>
    </source>
</reference>
<keyword evidence="8" id="KW-0482">Metalloprotease</keyword>
<keyword evidence="6" id="KW-0378">Hydrolase</keyword>
<keyword evidence="4" id="KW-0645">Protease</keyword>
<keyword evidence="5" id="KW-0479">Metal-binding</keyword>
<evidence type="ECO:0000256" key="5">
    <source>
        <dbReference type="ARBA" id="ARBA00022723"/>
    </source>
</evidence>
<dbReference type="Proteomes" id="UP001233999">
    <property type="component" value="Unassembled WGS sequence"/>
</dbReference>
<evidence type="ECO:0000256" key="7">
    <source>
        <dbReference type="ARBA" id="ARBA00022833"/>
    </source>
</evidence>
<dbReference type="GO" id="GO:0004222">
    <property type="term" value="F:metalloendopeptidase activity"/>
    <property type="evidence" value="ECO:0007669"/>
    <property type="project" value="InterPro"/>
</dbReference>
<keyword evidence="9" id="KW-0812">Transmembrane</keyword>
<dbReference type="PRINTS" id="PR00786">
    <property type="entry name" value="NEPRILYSIN"/>
</dbReference>
<evidence type="ECO:0000256" key="3">
    <source>
        <dbReference type="ARBA" id="ARBA00007357"/>
    </source>
</evidence>
<dbReference type="Pfam" id="PF05649">
    <property type="entry name" value="Peptidase_M13_N"/>
    <property type="match status" value="1"/>
</dbReference>
<comment type="caution">
    <text evidence="12">The sequence shown here is derived from an EMBL/GenBank/DDBJ whole genome shotgun (WGS) entry which is preliminary data.</text>
</comment>
<dbReference type="PANTHER" id="PTHR11733">
    <property type="entry name" value="ZINC METALLOPROTEASE FAMILY M13 NEPRILYSIN-RELATED"/>
    <property type="match status" value="1"/>
</dbReference>
<evidence type="ECO:0000256" key="6">
    <source>
        <dbReference type="ARBA" id="ARBA00022801"/>
    </source>
</evidence>
<evidence type="ECO:0000256" key="9">
    <source>
        <dbReference type="SAM" id="Phobius"/>
    </source>
</evidence>
<name>A0AAD7ZX48_DIPPU</name>
<organism evidence="12 13">
    <name type="scientific">Diploptera punctata</name>
    <name type="common">Pacific beetle cockroach</name>
    <dbReference type="NCBI Taxonomy" id="6984"/>
    <lineage>
        <taxon>Eukaryota</taxon>
        <taxon>Metazoa</taxon>
        <taxon>Ecdysozoa</taxon>
        <taxon>Arthropoda</taxon>
        <taxon>Hexapoda</taxon>
        <taxon>Insecta</taxon>
        <taxon>Pterygota</taxon>
        <taxon>Neoptera</taxon>
        <taxon>Polyneoptera</taxon>
        <taxon>Dictyoptera</taxon>
        <taxon>Blattodea</taxon>
        <taxon>Blaberoidea</taxon>
        <taxon>Blaberidae</taxon>
        <taxon>Diplopterinae</taxon>
        <taxon>Diploptera</taxon>
    </lineage>
</organism>
<dbReference type="PANTHER" id="PTHR11733:SF133">
    <property type="entry name" value="PHOSPHATE-REGULATING NEUTRAL ENDOPEPTIDASE PHEX"/>
    <property type="match status" value="1"/>
</dbReference>
<dbReference type="CDD" id="cd08662">
    <property type="entry name" value="M13"/>
    <property type="match status" value="1"/>
</dbReference>
<evidence type="ECO:0000313" key="12">
    <source>
        <dbReference type="EMBL" id="KAJ9587777.1"/>
    </source>
</evidence>
<dbReference type="InterPro" id="IPR024079">
    <property type="entry name" value="MetalloPept_cat_dom_sf"/>
</dbReference>
<evidence type="ECO:0000256" key="8">
    <source>
        <dbReference type="ARBA" id="ARBA00023049"/>
    </source>
</evidence>
<feature type="domain" description="Peptidase M13 C-terminal" evidence="10">
    <location>
        <begin position="554"/>
        <end position="754"/>
    </location>
</feature>
<dbReference type="AlphaFoldDB" id="A0AAD7ZX48"/>
<dbReference type="InterPro" id="IPR008753">
    <property type="entry name" value="Peptidase_M13_N"/>
</dbReference>
<dbReference type="Pfam" id="PF01431">
    <property type="entry name" value="Peptidase_M13"/>
    <property type="match status" value="1"/>
</dbReference>
<evidence type="ECO:0000259" key="10">
    <source>
        <dbReference type="Pfam" id="PF01431"/>
    </source>
</evidence>
<dbReference type="SUPFAM" id="SSF55486">
    <property type="entry name" value="Metalloproteases ('zincins'), catalytic domain"/>
    <property type="match status" value="1"/>
</dbReference>
<comment type="cofactor">
    <cofactor evidence="1">
        <name>Zn(2+)</name>
        <dbReference type="ChEBI" id="CHEBI:29105"/>
    </cofactor>
</comment>
<feature type="domain" description="Peptidase M13 N-terminal" evidence="11">
    <location>
        <begin position="97"/>
        <end position="489"/>
    </location>
</feature>
<dbReference type="GO" id="GO:0016485">
    <property type="term" value="P:protein processing"/>
    <property type="evidence" value="ECO:0007669"/>
    <property type="project" value="TreeGrafter"/>
</dbReference>
<dbReference type="GO" id="GO:0005886">
    <property type="term" value="C:plasma membrane"/>
    <property type="evidence" value="ECO:0007669"/>
    <property type="project" value="UniProtKB-SubCell"/>
</dbReference>
<protein>
    <submittedName>
        <fullName evidence="12">Uncharacterized protein</fullName>
    </submittedName>
</protein>
<feature type="transmembrane region" description="Helical" evidence="9">
    <location>
        <begin position="31"/>
        <end position="57"/>
    </location>
</feature>
<evidence type="ECO:0000256" key="2">
    <source>
        <dbReference type="ARBA" id="ARBA00004401"/>
    </source>
</evidence>
<keyword evidence="9" id="KW-1133">Transmembrane helix</keyword>
<comment type="subcellular location">
    <subcellularLocation>
        <location evidence="2">Cell membrane</location>
        <topology evidence="2">Single-pass type II membrane protein</topology>
    </subcellularLocation>
</comment>
<dbReference type="EMBL" id="JASPKZ010006064">
    <property type="protein sequence ID" value="KAJ9587777.1"/>
    <property type="molecule type" value="Genomic_DNA"/>
</dbReference>
<dbReference type="Gene3D" id="3.40.390.10">
    <property type="entry name" value="Collagenase (Catalytic Domain)"/>
    <property type="match status" value="1"/>
</dbReference>
<sequence length="757" mass="85801">MSETNVSTVGSASNLVPVSSRKSRLKKRTRLEIILMIVVVILVILLIFFFILTIILACMNDKNESVMEAGKRAGCNSEQCIKSAFSLLDSMDQQVDPCEDFYQFACGNWGKNHPVQELQIANNWFAEVQESLLRDLKELLTDSSDNSSEPNAVYQAKSLYRSCVNTDRLEEVGLEPIITVLDNRVLGLDSLVQLGPDIDTDTGEFIINFSPPKETPQLIKSLVTDPEDLPRATRLSGQEAVRARLQYMAGILQLIQSWGKSEEEAAASNVTSVVAAAVKIMLFSAKVTLGITDEETNGTVTKTKMTIPAFQDLMDSSTRGAPYSNKINFEKYMKVLLEGIDKPFDLATYQVSIRDIHYFQTLAWTLANSHIQTIQRYVWWQVVELLSPHTNKAMRFLKNQLTEKYFGTLQRTSRSSLCVRRVQNLLPKAVSYAMAKQQHSDSTVNKVEEMLNDIRESFNGLVSEEDWINQETKKAAQEKADAVTSFIGYQDWLLKPGKLDEYYDKLSLDEENYLSSVLKLKHREVVGFLNEILSGQTINNKSDTWDDIDPLQVNAFYVRQENSILIPAGILHFPFYGRGLEALNYGSIGSILGHELTHGFDSEGKDYGKEGTKVSWWNAEMLQAYEDRAQCFIKQYCEFGPNKYKVNGKQTLAENIADNGGIREAYRAYQKYKERHVPEPYLPGLENFTHEQLLFLAFANLWCTAEGPEYEEYSVKDTHSPARYRVLGSLSNSPEFSETWKCAVNKTMNPTSRCIIW</sequence>
<evidence type="ECO:0000259" key="11">
    <source>
        <dbReference type="Pfam" id="PF05649"/>
    </source>
</evidence>
<dbReference type="GO" id="GO:0046872">
    <property type="term" value="F:metal ion binding"/>
    <property type="evidence" value="ECO:0007669"/>
    <property type="project" value="UniProtKB-KW"/>
</dbReference>
<reference evidence="12" key="2">
    <citation type="submission" date="2023-05" db="EMBL/GenBank/DDBJ databases">
        <authorList>
            <person name="Fouks B."/>
        </authorList>
    </citation>
    <scope>NUCLEOTIDE SEQUENCE</scope>
    <source>
        <strain evidence="12">Stay&amp;Tobe</strain>
        <tissue evidence="12">Testes</tissue>
    </source>
</reference>
<dbReference type="Gene3D" id="1.10.1380.10">
    <property type="entry name" value="Neutral endopeptidase , domain2"/>
    <property type="match status" value="1"/>
</dbReference>
<accession>A0AAD7ZX48</accession>
<evidence type="ECO:0000256" key="1">
    <source>
        <dbReference type="ARBA" id="ARBA00001947"/>
    </source>
</evidence>
<evidence type="ECO:0000313" key="13">
    <source>
        <dbReference type="Proteomes" id="UP001233999"/>
    </source>
</evidence>
<proteinExistence type="inferred from homology"/>
<dbReference type="InterPro" id="IPR018497">
    <property type="entry name" value="Peptidase_M13_C"/>
</dbReference>
<dbReference type="InterPro" id="IPR000718">
    <property type="entry name" value="Peptidase_M13"/>
</dbReference>
<evidence type="ECO:0000256" key="4">
    <source>
        <dbReference type="ARBA" id="ARBA00022670"/>
    </source>
</evidence>